<name>A0A0H5GGH5_YEREN</name>
<evidence type="ECO:0000313" key="3">
    <source>
        <dbReference type="Proteomes" id="UP000048841"/>
    </source>
</evidence>
<reference evidence="2 3" key="1">
    <citation type="submission" date="2015-03" db="EMBL/GenBank/DDBJ databases">
        <authorList>
            <person name="Murphy D."/>
        </authorList>
    </citation>
    <scope>NUCLEOTIDE SEQUENCE [LARGE SCALE GENOMIC DNA]</scope>
    <source>
        <strain evidence="2 3">IP26249</strain>
    </source>
</reference>
<evidence type="ECO:0000313" key="2">
    <source>
        <dbReference type="EMBL" id="CFQ63995.1"/>
    </source>
</evidence>
<proteinExistence type="predicted"/>
<dbReference type="AlphaFoldDB" id="A0A0H5GGH5"/>
<dbReference type="Proteomes" id="UP000048841">
    <property type="component" value="Unassembled WGS sequence"/>
</dbReference>
<dbReference type="EMBL" id="CGBR01000014">
    <property type="protein sequence ID" value="CFQ63995.1"/>
    <property type="molecule type" value="Genomic_DNA"/>
</dbReference>
<protein>
    <submittedName>
        <fullName evidence="2">Uncharacterized protein</fullName>
    </submittedName>
</protein>
<feature type="transmembrane region" description="Helical" evidence="1">
    <location>
        <begin position="6"/>
        <end position="27"/>
    </location>
</feature>
<accession>A0A0H5GGH5</accession>
<keyword evidence="1" id="KW-0812">Transmembrane</keyword>
<sequence>MILKNIVTISTLIIALVFFCFSVNTSLEVKELLAKHSLLNSKLVSHSSLAERIKMEKVLKSKLNDHLNDRVSNILNTLFNDETINIRLTSMTHDYISFTIENSHIIKFIDIFFTLIQNENIEISYFDIRFIEDGYYINCDVILRKKS</sequence>
<keyword evidence="1" id="KW-1133">Transmembrane helix</keyword>
<gene>
    <name evidence="2" type="ORF">ERS137941_02309</name>
</gene>
<evidence type="ECO:0000256" key="1">
    <source>
        <dbReference type="SAM" id="Phobius"/>
    </source>
</evidence>
<organism evidence="2 3">
    <name type="scientific">Yersinia enterocolitica</name>
    <dbReference type="NCBI Taxonomy" id="630"/>
    <lineage>
        <taxon>Bacteria</taxon>
        <taxon>Pseudomonadati</taxon>
        <taxon>Pseudomonadota</taxon>
        <taxon>Gammaproteobacteria</taxon>
        <taxon>Enterobacterales</taxon>
        <taxon>Yersiniaceae</taxon>
        <taxon>Yersinia</taxon>
    </lineage>
</organism>
<keyword evidence="1" id="KW-0472">Membrane</keyword>